<dbReference type="AlphaFoldDB" id="A0A8X6MVP8"/>
<evidence type="ECO:0000313" key="3">
    <source>
        <dbReference type="Proteomes" id="UP000887013"/>
    </source>
</evidence>
<gene>
    <name evidence="2" type="ORF">NPIL_122041</name>
</gene>
<dbReference type="Proteomes" id="UP000887013">
    <property type="component" value="Unassembled WGS sequence"/>
</dbReference>
<protein>
    <submittedName>
        <fullName evidence="2">Integrase catalytic domain-containing protein</fullName>
    </submittedName>
</protein>
<evidence type="ECO:0000313" key="2">
    <source>
        <dbReference type="EMBL" id="GFS80424.1"/>
    </source>
</evidence>
<proteinExistence type="predicted"/>
<evidence type="ECO:0000259" key="1">
    <source>
        <dbReference type="Pfam" id="PF18701"/>
    </source>
</evidence>
<name>A0A8X6MVP8_NEPPI</name>
<sequence length="107" mass="12796">MTFLQELSSSGIPYIDSVDSKLLNRRAKYRQRIRDNLRNRFRREYLGQLRQHALKIDVFQKLRVGDVVFVEDINKRHIHWPPAKIIEIFPGRDNVDRLSKVKCVHVK</sequence>
<keyword evidence="3" id="KW-1185">Reference proteome</keyword>
<dbReference type="OrthoDB" id="6423627at2759"/>
<dbReference type="Pfam" id="PF18701">
    <property type="entry name" value="DUF5641"/>
    <property type="match status" value="1"/>
</dbReference>
<dbReference type="EMBL" id="BMAW01002804">
    <property type="protein sequence ID" value="GFS80424.1"/>
    <property type="molecule type" value="Genomic_DNA"/>
</dbReference>
<comment type="caution">
    <text evidence="2">The sequence shown here is derived from an EMBL/GenBank/DDBJ whole genome shotgun (WGS) entry which is preliminary data.</text>
</comment>
<dbReference type="InterPro" id="IPR040676">
    <property type="entry name" value="DUF5641"/>
</dbReference>
<organism evidence="2 3">
    <name type="scientific">Nephila pilipes</name>
    <name type="common">Giant wood spider</name>
    <name type="synonym">Nephila maculata</name>
    <dbReference type="NCBI Taxonomy" id="299642"/>
    <lineage>
        <taxon>Eukaryota</taxon>
        <taxon>Metazoa</taxon>
        <taxon>Ecdysozoa</taxon>
        <taxon>Arthropoda</taxon>
        <taxon>Chelicerata</taxon>
        <taxon>Arachnida</taxon>
        <taxon>Araneae</taxon>
        <taxon>Araneomorphae</taxon>
        <taxon>Entelegynae</taxon>
        <taxon>Araneoidea</taxon>
        <taxon>Nephilidae</taxon>
        <taxon>Nephila</taxon>
    </lineage>
</organism>
<reference evidence="2" key="1">
    <citation type="submission" date="2020-08" db="EMBL/GenBank/DDBJ databases">
        <title>Multicomponent nature underlies the extraordinary mechanical properties of spider dragline silk.</title>
        <authorList>
            <person name="Kono N."/>
            <person name="Nakamura H."/>
            <person name="Mori M."/>
            <person name="Yoshida Y."/>
            <person name="Ohtoshi R."/>
            <person name="Malay A.D."/>
            <person name="Moran D.A.P."/>
            <person name="Tomita M."/>
            <person name="Numata K."/>
            <person name="Arakawa K."/>
        </authorList>
    </citation>
    <scope>NUCLEOTIDE SEQUENCE</scope>
</reference>
<feature type="domain" description="DUF5641" evidence="1">
    <location>
        <begin position="27"/>
        <end position="104"/>
    </location>
</feature>
<accession>A0A8X6MVP8</accession>